<comment type="caution">
    <text evidence="2">The sequence shown here is derived from an EMBL/GenBank/DDBJ whole genome shotgun (WGS) entry which is preliminary data.</text>
</comment>
<feature type="region of interest" description="Disordered" evidence="1">
    <location>
        <begin position="1"/>
        <end position="26"/>
    </location>
</feature>
<dbReference type="EMBL" id="BMAO01036878">
    <property type="protein sequence ID" value="GFR13657.1"/>
    <property type="molecule type" value="Genomic_DNA"/>
</dbReference>
<evidence type="ECO:0000313" key="3">
    <source>
        <dbReference type="Proteomes" id="UP000887116"/>
    </source>
</evidence>
<proteinExistence type="predicted"/>
<organism evidence="2 3">
    <name type="scientific">Trichonephila clavata</name>
    <name type="common">Joro spider</name>
    <name type="synonym">Nephila clavata</name>
    <dbReference type="NCBI Taxonomy" id="2740835"/>
    <lineage>
        <taxon>Eukaryota</taxon>
        <taxon>Metazoa</taxon>
        <taxon>Ecdysozoa</taxon>
        <taxon>Arthropoda</taxon>
        <taxon>Chelicerata</taxon>
        <taxon>Arachnida</taxon>
        <taxon>Araneae</taxon>
        <taxon>Araneomorphae</taxon>
        <taxon>Entelegynae</taxon>
        <taxon>Araneoidea</taxon>
        <taxon>Nephilidae</taxon>
        <taxon>Trichonephila</taxon>
    </lineage>
</organism>
<name>A0A8X6LMC3_TRICU</name>
<dbReference type="AlphaFoldDB" id="A0A8X6LMC3"/>
<reference evidence="2" key="1">
    <citation type="submission" date="2020-07" db="EMBL/GenBank/DDBJ databases">
        <title>Multicomponent nature underlies the extraordinary mechanical properties of spider dragline silk.</title>
        <authorList>
            <person name="Kono N."/>
            <person name="Nakamura H."/>
            <person name="Mori M."/>
            <person name="Yoshida Y."/>
            <person name="Ohtoshi R."/>
            <person name="Malay A.D."/>
            <person name="Moran D.A.P."/>
            <person name="Tomita M."/>
            <person name="Numata K."/>
            <person name="Arakawa K."/>
        </authorList>
    </citation>
    <scope>NUCLEOTIDE SEQUENCE</scope>
</reference>
<sequence length="107" mass="11447">MSMRGRGISPGGGGNPSQCSEAAQKAEQGLGYQQRVFGFSLFSQLSLPLLGVEPHGDVFDFDCILLVGETVVVKANLGWKRLPTFLTIPSCDRIALLENEAGSLRHG</sequence>
<keyword evidence="3" id="KW-1185">Reference proteome</keyword>
<evidence type="ECO:0000256" key="1">
    <source>
        <dbReference type="SAM" id="MobiDB-lite"/>
    </source>
</evidence>
<evidence type="ECO:0000313" key="2">
    <source>
        <dbReference type="EMBL" id="GFR13657.1"/>
    </source>
</evidence>
<accession>A0A8X6LMC3</accession>
<gene>
    <name evidence="2" type="ORF">TNCT_293151</name>
</gene>
<protein>
    <submittedName>
        <fullName evidence="2">Uncharacterized protein</fullName>
    </submittedName>
</protein>
<dbReference type="Proteomes" id="UP000887116">
    <property type="component" value="Unassembled WGS sequence"/>
</dbReference>